<sequence>MNLRQTLLAVLLVPVAAISSPNTSVQLNTSAMASRASLDAEHSWLKQQEDFAQRLRETPHPELERWLKKQVQDNPLDADNRHYLESLVQQQQRTGENTAAGALYFVSFSIPETGLKRMLQEAGRYAIPVTLRGLVNNDMKQTVTAVTQLVQDGATQGVQIDPTLYQRYHITSVPALVVHCEQGFDVIRGNLRLDFALQKVVEQGTCAGEAQQILQQGAQHG</sequence>
<dbReference type="EMBL" id="PDDV01000001">
    <property type="protein sequence ID" value="PEH74466.1"/>
    <property type="molecule type" value="Genomic_DNA"/>
</dbReference>
<comment type="caution">
    <text evidence="1">The sequence shown here is derived from an EMBL/GenBank/DDBJ whole genome shotgun (WGS) entry which is preliminary data.</text>
</comment>
<dbReference type="InterPro" id="IPR019106">
    <property type="entry name" value="T4SS_TrbC"/>
</dbReference>
<protein>
    <submittedName>
        <fullName evidence="1">Type-F conjugative transfer system pilin assembly protein TrbC</fullName>
    </submittedName>
</protein>
<dbReference type="InterPro" id="IPR014113">
    <property type="entry name" value="T4SS_TrbC_subgr"/>
</dbReference>
<proteinExistence type="predicted"/>
<dbReference type="OrthoDB" id="6139428at2"/>
<organism evidence="1 2">
    <name type="scientific">Edwardsiella tarda</name>
    <dbReference type="NCBI Taxonomy" id="636"/>
    <lineage>
        <taxon>Bacteria</taxon>
        <taxon>Pseudomonadati</taxon>
        <taxon>Pseudomonadota</taxon>
        <taxon>Gammaproteobacteria</taxon>
        <taxon>Enterobacterales</taxon>
        <taxon>Hafniaceae</taxon>
        <taxon>Edwardsiella</taxon>
    </lineage>
</organism>
<evidence type="ECO:0000313" key="1">
    <source>
        <dbReference type="EMBL" id="PEH74466.1"/>
    </source>
</evidence>
<dbReference type="Proteomes" id="UP000219788">
    <property type="component" value="Unassembled WGS sequence"/>
</dbReference>
<reference evidence="2" key="1">
    <citation type="submission" date="2017-09" db="EMBL/GenBank/DDBJ databases">
        <title>FDA dAtabase for Regulatory Grade micrObial Sequences (FDA-ARGOS): Supporting development and validation of Infectious Disease Dx tests.</title>
        <authorList>
            <person name="Goldberg B."/>
            <person name="Campos J."/>
            <person name="Tallon L."/>
            <person name="Sadzewicz L."/>
            <person name="Ott S."/>
            <person name="Zhao X."/>
            <person name="Nagaraj S."/>
            <person name="Vavikolanu K."/>
            <person name="Aluvathingal J."/>
            <person name="Nadendla S."/>
            <person name="Geyer C."/>
            <person name="Sichtig H."/>
        </authorList>
    </citation>
    <scope>NUCLEOTIDE SEQUENCE [LARGE SCALE GENOMIC DNA]</scope>
    <source>
        <strain evidence="2">FDAARGOS_370</strain>
    </source>
</reference>
<dbReference type="AlphaFoldDB" id="A0A2A7U7T6"/>
<accession>A0A2A7U7T6</accession>
<name>A0A2A7U7T6_EDWTA</name>
<dbReference type="Pfam" id="PF09673">
    <property type="entry name" value="TrbC_Ftype"/>
    <property type="match status" value="1"/>
</dbReference>
<evidence type="ECO:0000313" key="2">
    <source>
        <dbReference type="Proteomes" id="UP000219788"/>
    </source>
</evidence>
<gene>
    <name evidence="1" type="primary">trbC</name>
    <name evidence="1" type="ORF">CRM76_00280</name>
</gene>
<dbReference type="NCBIfam" id="TIGR02742">
    <property type="entry name" value="TrbC_Ftype"/>
    <property type="match status" value="1"/>
</dbReference>